<keyword evidence="1" id="KW-0472">Membrane</keyword>
<dbReference type="RefSeq" id="WP_184204461.1">
    <property type="nucleotide sequence ID" value="NZ_JACHIF010000001.1"/>
</dbReference>
<sequence length="188" mass="20538">MNRVATASVTLWRGKIIALGVASFLGGLIAQERSQNLARDVISESNLRQKVMTTPSLKSQLKVQAKPVVGTPPKLESSLWTKSIILSDGEMYTLVPVGSILHLPASLRSRVLAKPQGNFTFWPNFLKRNESWLGGREVTLGMSRGNRQAAKELLASVAHDQRLLVAIYKGGPITILEPAEEPSSEKKP</sequence>
<feature type="transmembrane region" description="Helical" evidence="1">
    <location>
        <begin position="12"/>
        <end position="30"/>
    </location>
</feature>
<dbReference type="EMBL" id="JACHIF010000001">
    <property type="protein sequence ID" value="MBB5036014.1"/>
    <property type="molecule type" value="Genomic_DNA"/>
</dbReference>
<accession>A0A7W7YH40</accession>
<keyword evidence="1" id="KW-0812">Transmembrane</keyword>
<dbReference type="Proteomes" id="UP000534294">
    <property type="component" value="Unassembled WGS sequence"/>
</dbReference>
<proteinExistence type="predicted"/>
<protein>
    <submittedName>
        <fullName evidence="2">Uncharacterized protein</fullName>
    </submittedName>
</protein>
<name>A0A7W7YH40_9BACT</name>
<keyword evidence="1" id="KW-1133">Transmembrane helix</keyword>
<evidence type="ECO:0000313" key="3">
    <source>
        <dbReference type="Proteomes" id="UP000534294"/>
    </source>
</evidence>
<keyword evidence="3" id="KW-1185">Reference proteome</keyword>
<evidence type="ECO:0000313" key="2">
    <source>
        <dbReference type="EMBL" id="MBB5036014.1"/>
    </source>
</evidence>
<evidence type="ECO:0000256" key="1">
    <source>
        <dbReference type="SAM" id="Phobius"/>
    </source>
</evidence>
<comment type="caution">
    <text evidence="2">The sequence shown here is derived from an EMBL/GenBank/DDBJ whole genome shotgun (WGS) entry which is preliminary data.</text>
</comment>
<gene>
    <name evidence="2" type="ORF">HNQ64_000248</name>
</gene>
<organism evidence="2 3">
    <name type="scientific">Prosthecobacter dejongeii</name>
    <dbReference type="NCBI Taxonomy" id="48465"/>
    <lineage>
        <taxon>Bacteria</taxon>
        <taxon>Pseudomonadati</taxon>
        <taxon>Verrucomicrobiota</taxon>
        <taxon>Verrucomicrobiia</taxon>
        <taxon>Verrucomicrobiales</taxon>
        <taxon>Verrucomicrobiaceae</taxon>
        <taxon>Prosthecobacter</taxon>
    </lineage>
</organism>
<dbReference type="AlphaFoldDB" id="A0A7W7YH40"/>
<reference evidence="2 3" key="1">
    <citation type="submission" date="2020-08" db="EMBL/GenBank/DDBJ databases">
        <title>Genomic Encyclopedia of Type Strains, Phase IV (KMG-IV): sequencing the most valuable type-strain genomes for metagenomic binning, comparative biology and taxonomic classification.</title>
        <authorList>
            <person name="Goeker M."/>
        </authorList>
    </citation>
    <scope>NUCLEOTIDE SEQUENCE [LARGE SCALE GENOMIC DNA]</scope>
    <source>
        <strain evidence="2 3">DSM 12251</strain>
    </source>
</reference>